<dbReference type="PANTHER" id="PTHR23210">
    <property type="entry name" value="ACTIVATING TRANSCRIPTION FACTOR 7 INTERACTING PROTEIN"/>
    <property type="match status" value="1"/>
</dbReference>
<dbReference type="RefSeq" id="XP_017866813.1">
    <property type="nucleotide sequence ID" value="XM_018011324.1"/>
</dbReference>
<feature type="compositionally biased region" description="Polar residues" evidence="2">
    <location>
        <begin position="1196"/>
        <end position="1215"/>
    </location>
</feature>
<feature type="compositionally biased region" description="Polar residues" evidence="2">
    <location>
        <begin position="963"/>
        <end position="994"/>
    </location>
</feature>
<feature type="compositionally biased region" description="Low complexity" evidence="2">
    <location>
        <begin position="899"/>
        <end position="934"/>
    </location>
</feature>
<protein>
    <submittedName>
        <fullName evidence="5 6">Activating transcription factor 7-interacting protein 1</fullName>
    </submittedName>
</protein>
<evidence type="ECO:0000256" key="1">
    <source>
        <dbReference type="SAM" id="Coils"/>
    </source>
</evidence>
<feature type="region of interest" description="Disordered" evidence="2">
    <location>
        <begin position="847"/>
        <end position="1007"/>
    </location>
</feature>
<feature type="compositionally biased region" description="Low complexity" evidence="2">
    <location>
        <begin position="617"/>
        <end position="642"/>
    </location>
</feature>
<keyword evidence="4" id="KW-1185">Reference proteome</keyword>
<accession>A0ABM1PHX8</accession>
<sequence length="1341" mass="147349">MMEVTQNVELRELSTEDDLIRSITELDHKVDKLSSPEINTNIGSRKSTIDEEIHNGLSSDILDNNMKATSPIDSIGKSDDHDHGNELPSEHDAGTDLDALLDKISSIVDCDRKDSVDEDDVTMEDSSIPISADIDNITEDNTAIDKADTNVIGAEAKEKEEQQESVEELNISDLPEVEENPEEKQKENLTETKEKQNINESEIGAAVKEDVPTDENMLDDETEENTKKDQKITNTKRSQDSNEDVFLDALENISSSDEFEAQGDQKTVETDEPIPNEQSKHDLENITSDESYDEDDKTDAVDEKANGGAPIIDLDSSDDKTIDTPAKEDAAEADTEMEVDKTEEEEKELSVETLENKSAEADEVNEEKTKTDPEVDKEDPVPSEDKVVEPTEPKSNGVLDDESEKKVGQTEEQATSKASENMVAETREAESDDEVIFFEPIEKTGLKERETEESKTEAVKDMPATADKKVEEVVLLSEDEDDQPAEKKPSKESSKSDEKSAPTKPNDSKSNGTSSRDLLADNSDNACDQFEKQKTLEKPKVVLGEDADSNSSNLLQPSHKSRDEAPAEAEAEAEAEPAAEADEGDVEMVADDPEDESEAAMPAVKRLRLSTDDKVESSNSTAVTTASVSTTATTTTNTEEAAPAVAKRSHSLLASSSPTEKEAIPSKKLKTDDSDSNSSNDGTLQIDLDAHDNTQESEESAVVATEPAKIKHDEKTESKELEYELKPKPELKSDVKPLRLEFLKSFRKSFDKMTRQDLEELVLQKIVESMLVKSEFSEIRRQIDNQENTLANYRRKIAEVSKQFLDLETVHKRVLKDLETKNAQFTAPVRITRAVGLQVGMALMKKPSEEAARNHASGSHTAGSMSAATATMPTPQKSSTSPMRSSMRALPPPRLSPPQHQHQQQLQQQHQLQQQQQQQQHQHQLQQHQQQQQHTPPSISTRPYVQTSGGGTPPVRRGCMQKVTPQRPVNNTHSSHQASTSGQGMQRLQTTPNVPTRPMYASKHTGNVTPATAAAVAAAMRARGTTAKPITKDYPSSYMTQKQQQQQQLQQQQQQQQQSPLPVRIGRSPGKQPININTKARPMPTVSVPMSSATDSGSSGAGYGQPSLAPARPKEKAVIDLTDEDDAAAAAAAAAMDASANARLRQALNVPAKRMQTSPLSGSTRSSGGSVVRVSPMNIPRTNAVARQIVNGPAQRGSTGSSANMQIRSENTPPSGSRARFSHPAPLPLAPVQINHPDWKLPPSRPVIRISLHDTGIVISWTLEDTGSRFAECVTYQIYAYQETINEPSTDSWRHVGDVKAMLLPMAVTLNQFQENQRYFFAVRGVDAHDRYGLFSVPKTW</sequence>
<evidence type="ECO:0000313" key="5">
    <source>
        <dbReference type="RefSeq" id="XP_017866813.1"/>
    </source>
</evidence>
<feature type="region of interest" description="Disordered" evidence="2">
    <location>
        <begin position="1026"/>
        <end position="1115"/>
    </location>
</feature>
<feature type="compositionally biased region" description="Low complexity" evidence="2">
    <location>
        <begin position="1041"/>
        <end position="1058"/>
    </location>
</feature>
<feature type="compositionally biased region" description="Acidic residues" evidence="2">
    <location>
        <begin position="331"/>
        <end position="347"/>
    </location>
</feature>
<feature type="region of interest" description="Disordered" evidence="2">
    <location>
        <begin position="1153"/>
        <end position="1172"/>
    </location>
</feature>
<feature type="compositionally biased region" description="Polar residues" evidence="2">
    <location>
        <begin position="503"/>
        <end position="526"/>
    </location>
</feature>
<feature type="compositionally biased region" description="Basic and acidic residues" evidence="2">
    <location>
        <begin position="529"/>
        <end position="540"/>
    </location>
</feature>
<dbReference type="InterPro" id="IPR056565">
    <property type="entry name" value="Fn3_ATF7IP"/>
</dbReference>
<feature type="compositionally biased region" description="Basic and acidic residues" evidence="2">
    <location>
        <begin position="76"/>
        <end position="94"/>
    </location>
</feature>
<keyword evidence="1" id="KW-0175">Coiled coil</keyword>
<gene>
    <name evidence="5 6" type="primary">LOC108616247</name>
</gene>
<reference evidence="4" key="2">
    <citation type="journal article" date="2016" name="G3 (Bethesda)">
        <title>Genome Evolution in Three Species of Cactophilic Drosophila.</title>
        <authorList>
            <person name="Sanchez-Flores A."/>
            <person name="Penazola F."/>
            <person name="Carpinteyro-Ponce J."/>
            <person name="Nazario-Yepiz N."/>
            <person name="Abreu-Goodger C."/>
            <person name="Machado C.A."/>
            <person name="Markow T.A."/>
        </authorList>
    </citation>
    <scope>NUCLEOTIDE SEQUENCE [LARGE SCALE GENOMIC DNA]</scope>
</reference>
<feature type="compositionally biased region" description="Acidic residues" evidence="2">
    <location>
        <begin position="566"/>
        <end position="598"/>
    </location>
</feature>
<feature type="compositionally biased region" description="Polar residues" evidence="2">
    <location>
        <begin position="935"/>
        <end position="947"/>
    </location>
</feature>
<feature type="compositionally biased region" description="Basic and acidic residues" evidence="2">
    <location>
        <begin position="440"/>
        <end position="472"/>
    </location>
</feature>
<evidence type="ECO:0000313" key="4">
    <source>
        <dbReference type="Proteomes" id="UP000694904"/>
    </source>
</evidence>
<feature type="region of interest" description="Disordered" evidence="2">
    <location>
        <begin position="156"/>
        <end position="722"/>
    </location>
</feature>
<feature type="compositionally biased region" description="Basic and acidic residues" evidence="2">
    <location>
        <begin position="708"/>
        <end position="722"/>
    </location>
</feature>
<feature type="compositionally biased region" description="Basic and acidic residues" evidence="2">
    <location>
        <begin position="182"/>
        <end position="197"/>
    </location>
</feature>
<feature type="domain" description="Activating transcription factor 7-interacting protein Fn3" evidence="3">
    <location>
        <begin position="1241"/>
        <end position="1340"/>
    </location>
</feature>
<feature type="compositionally biased region" description="Basic and acidic residues" evidence="2">
    <location>
        <begin position="484"/>
        <end position="501"/>
    </location>
</feature>
<feature type="compositionally biased region" description="Low complexity" evidence="2">
    <location>
        <begin position="855"/>
        <end position="875"/>
    </location>
</feature>
<dbReference type="RefSeq" id="XP_017866814.1">
    <property type="nucleotide sequence ID" value="XM_018011325.1"/>
</dbReference>
<dbReference type="GeneID" id="108616247"/>
<feature type="compositionally biased region" description="Polar residues" evidence="2">
    <location>
        <begin position="410"/>
        <end position="419"/>
    </location>
</feature>
<reference evidence="5 6" key="3">
    <citation type="submission" date="2025-05" db="UniProtKB">
        <authorList>
            <consortium name="RefSeq"/>
        </authorList>
    </citation>
    <scope>IDENTIFICATION</scope>
    <source>
        <tissue evidence="5 6">Whole organism</tissue>
    </source>
</reference>
<dbReference type="Pfam" id="PF16794">
    <property type="entry name" value="fn3_4"/>
    <property type="match status" value="1"/>
</dbReference>
<feature type="compositionally biased region" description="Low complexity" evidence="2">
    <location>
        <begin position="1157"/>
        <end position="1172"/>
    </location>
</feature>
<evidence type="ECO:0000259" key="3">
    <source>
        <dbReference type="Pfam" id="PF16794"/>
    </source>
</evidence>
<evidence type="ECO:0000313" key="6">
    <source>
        <dbReference type="RefSeq" id="XP_017866814.1"/>
    </source>
</evidence>
<dbReference type="Proteomes" id="UP000694904">
    <property type="component" value="Chromosome 5"/>
</dbReference>
<reference evidence="4" key="1">
    <citation type="journal article" date="1997" name="Nucleic Acids Res.">
        <title>tRNAscan-SE: a program for improved detection of transfer RNA genes in genomic sequence.</title>
        <authorList>
            <person name="Lowe T.M."/>
            <person name="Eddy S.R."/>
        </authorList>
    </citation>
    <scope>NUCLEOTIDE SEQUENCE [LARGE SCALE GENOMIC DNA]</scope>
</reference>
<feature type="coiled-coil region" evidence="1">
    <location>
        <begin position="776"/>
        <end position="803"/>
    </location>
</feature>
<name>A0ABM1PHX8_DROAR</name>
<feature type="compositionally biased region" description="Basic and acidic residues" evidence="2">
    <location>
        <begin position="317"/>
        <end position="330"/>
    </location>
</feature>
<organism evidence="4 6">
    <name type="scientific">Drosophila arizonae</name>
    <name type="common">Fruit fly</name>
    <dbReference type="NCBI Taxonomy" id="7263"/>
    <lineage>
        <taxon>Eukaryota</taxon>
        <taxon>Metazoa</taxon>
        <taxon>Ecdysozoa</taxon>
        <taxon>Arthropoda</taxon>
        <taxon>Hexapoda</taxon>
        <taxon>Insecta</taxon>
        <taxon>Pterygota</taxon>
        <taxon>Neoptera</taxon>
        <taxon>Endopterygota</taxon>
        <taxon>Diptera</taxon>
        <taxon>Brachycera</taxon>
        <taxon>Muscomorpha</taxon>
        <taxon>Ephydroidea</taxon>
        <taxon>Drosophilidae</taxon>
        <taxon>Drosophila</taxon>
    </lineage>
</organism>
<feature type="compositionally biased region" description="Acidic residues" evidence="2">
    <location>
        <begin position="212"/>
        <end position="223"/>
    </location>
</feature>
<feature type="compositionally biased region" description="Polar residues" evidence="2">
    <location>
        <begin position="549"/>
        <end position="558"/>
    </location>
</feature>
<proteinExistence type="predicted"/>
<feature type="compositionally biased region" description="Basic and acidic residues" evidence="2">
    <location>
        <begin position="659"/>
        <end position="673"/>
    </location>
</feature>
<dbReference type="PANTHER" id="PTHR23210:SF26">
    <property type="entry name" value="ACTIVATING TRANSCRIPTION FACTOR 7-INTERACTING PROTEIN 1"/>
    <property type="match status" value="1"/>
</dbReference>
<feature type="region of interest" description="Disordered" evidence="2">
    <location>
        <begin position="70"/>
        <end position="94"/>
    </location>
</feature>
<dbReference type="InterPro" id="IPR026085">
    <property type="entry name" value="ATF7-int"/>
</dbReference>
<feature type="region of interest" description="Disordered" evidence="2">
    <location>
        <begin position="1191"/>
        <end position="1222"/>
    </location>
</feature>
<feature type="compositionally biased region" description="Basic and acidic residues" evidence="2">
    <location>
        <begin position="348"/>
        <end position="392"/>
    </location>
</feature>
<evidence type="ECO:0000256" key="2">
    <source>
        <dbReference type="SAM" id="MobiDB-lite"/>
    </source>
</evidence>